<evidence type="ECO:0000313" key="4">
    <source>
        <dbReference type="Proteomes" id="UP001626549"/>
    </source>
</evidence>
<protein>
    <submittedName>
        <fullName evidence="3">Isochorismatase family protein</fullName>
    </submittedName>
</protein>
<dbReference type="InterPro" id="IPR036380">
    <property type="entry name" value="Isochorismatase-like_sf"/>
</dbReference>
<reference evidence="3 4" key="1">
    <citation type="submission" date="2023-10" db="EMBL/GenBank/DDBJ databases">
        <title>Two novel species belonging to the OM43/NOR5 clade.</title>
        <authorList>
            <person name="Park M."/>
        </authorList>
    </citation>
    <scope>NUCLEOTIDE SEQUENCE [LARGE SCALE GENOMIC DNA]</scope>
    <source>
        <strain evidence="3 4">IMCC45268</strain>
    </source>
</reference>
<gene>
    <name evidence="3" type="ORF">R0137_14030</name>
</gene>
<keyword evidence="4" id="KW-1185">Reference proteome</keyword>
<accession>A0ABZ0IA07</accession>
<dbReference type="InterPro" id="IPR050272">
    <property type="entry name" value="Isochorismatase-like_hydrls"/>
</dbReference>
<evidence type="ECO:0000313" key="3">
    <source>
        <dbReference type="EMBL" id="WOJ96358.1"/>
    </source>
</evidence>
<evidence type="ECO:0000256" key="1">
    <source>
        <dbReference type="ARBA" id="ARBA00022801"/>
    </source>
</evidence>
<dbReference type="SUPFAM" id="SSF52499">
    <property type="entry name" value="Isochorismatase-like hydrolases"/>
    <property type="match status" value="1"/>
</dbReference>
<name>A0ABZ0IA07_9GAMM</name>
<sequence>MADLARKPQALGARPALLLIDMINAFTDPKSPLGSESDAVVAACADLQTAFRSRDLPVCFTTVVYSSESQAAVFRQRLPALNALSEGSAAVEVDARLSPRASEPVFAKHYASAFFETGLQQWLKGQAVDSLVVVGLTTSGCIRASVVDGLQHNYVVWVAEEAVGDRNAEAHEANLHDMHAKYAEVVSVNDVRDAIGIVS</sequence>
<dbReference type="InterPro" id="IPR000868">
    <property type="entry name" value="Isochorismatase-like_dom"/>
</dbReference>
<evidence type="ECO:0000259" key="2">
    <source>
        <dbReference type="Pfam" id="PF00857"/>
    </source>
</evidence>
<organism evidence="3 4">
    <name type="scientific">Congregibacter brevis</name>
    <dbReference type="NCBI Taxonomy" id="3081201"/>
    <lineage>
        <taxon>Bacteria</taxon>
        <taxon>Pseudomonadati</taxon>
        <taxon>Pseudomonadota</taxon>
        <taxon>Gammaproteobacteria</taxon>
        <taxon>Cellvibrionales</taxon>
        <taxon>Halieaceae</taxon>
        <taxon>Congregibacter</taxon>
    </lineage>
</organism>
<dbReference type="EMBL" id="CP136865">
    <property type="protein sequence ID" value="WOJ96358.1"/>
    <property type="molecule type" value="Genomic_DNA"/>
</dbReference>
<dbReference type="RefSeq" id="WP_407327037.1">
    <property type="nucleotide sequence ID" value="NZ_CP136865.1"/>
</dbReference>
<keyword evidence="1" id="KW-0378">Hydrolase</keyword>
<dbReference type="Pfam" id="PF00857">
    <property type="entry name" value="Isochorismatase"/>
    <property type="match status" value="1"/>
</dbReference>
<dbReference type="PANTHER" id="PTHR43540:SF1">
    <property type="entry name" value="ISOCHORISMATASE HYDROLASE"/>
    <property type="match status" value="1"/>
</dbReference>
<feature type="domain" description="Isochorismatase-like" evidence="2">
    <location>
        <begin position="16"/>
        <end position="189"/>
    </location>
</feature>
<dbReference type="PANTHER" id="PTHR43540">
    <property type="entry name" value="PEROXYUREIDOACRYLATE/UREIDOACRYLATE AMIDOHYDROLASE-RELATED"/>
    <property type="match status" value="1"/>
</dbReference>
<proteinExistence type="predicted"/>
<dbReference type="Proteomes" id="UP001626549">
    <property type="component" value="Chromosome"/>
</dbReference>
<dbReference type="Gene3D" id="3.40.50.850">
    <property type="entry name" value="Isochorismatase-like"/>
    <property type="match status" value="1"/>
</dbReference>